<dbReference type="GeneTree" id="ENSGT00390000014785"/>
<dbReference type="GO" id="GO:0000470">
    <property type="term" value="P:maturation of LSU-rRNA"/>
    <property type="evidence" value="ECO:0007669"/>
    <property type="project" value="TreeGrafter"/>
</dbReference>
<feature type="compositionally biased region" description="Basic and acidic residues" evidence="2">
    <location>
        <begin position="32"/>
        <end position="42"/>
    </location>
</feature>
<reference evidence="3" key="1">
    <citation type="submission" date="2025-08" db="UniProtKB">
        <authorList>
            <consortium name="Ensembl"/>
        </authorList>
    </citation>
    <scope>IDENTIFICATION</scope>
</reference>
<dbReference type="Proteomes" id="UP000694426">
    <property type="component" value="Unplaced"/>
</dbReference>
<dbReference type="PANTHER" id="PTHR15002">
    <property type="entry name" value="RIBOSOMAL BIOGENESIS PROTEIN LAS1L"/>
    <property type="match status" value="1"/>
</dbReference>
<protein>
    <submittedName>
        <fullName evidence="3">LAS1 like ribosome biosis factor</fullName>
    </submittedName>
</protein>
<keyword evidence="1" id="KW-0175">Coiled coil</keyword>
<evidence type="ECO:0000313" key="3">
    <source>
        <dbReference type="Ensembl" id="ENSABRP00000000712.1"/>
    </source>
</evidence>
<dbReference type="GO" id="GO:0090730">
    <property type="term" value="C:Las1 complex"/>
    <property type="evidence" value="ECO:0007669"/>
    <property type="project" value="InterPro"/>
</dbReference>
<name>A0A8B9HZ32_9AVES</name>
<dbReference type="Ensembl" id="ENSABRT00000001077.1">
    <property type="protein sequence ID" value="ENSABRP00000000712.1"/>
    <property type="gene ID" value="ENSABRG00000000761.1"/>
</dbReference>
<evidence type="ECO:0000256" key="2">
    <source>
        <dbReference type="SAM" id="MobiDB-lite"/>
    </source>
</evidence>
<dbReference type="GO" id="GO:0004519">
    <property type="term" value="F:endonuclease activity"/>
    <property type="evidence" value="ECO:0007669"/>
    <property type="project" value="InterPro"/>
</dbReference>
<feature type="region of interest" description="Disordered" evidence="2">
    <location>
        <begin position="548"/>
        <end position="572"/>
    </location>
</feature>
<gene>
    <name evidence="3" type="primary">LAS1L</name>
</gene>
<feature type="compositionally biased region" description="Pro residues" evidence="2">
    <location>
        <begin position="59"/>
        <end position="69"/>
    </location>
</feature>
<feature type="compositionally biased region" description="Acidic residues" evidence="2">
    <location>
        <begin position="559"/>
        <end position="572"/>
    </location>
</feature>
<dbReference type="AlphaFoldDB" id="A0A8B9HZ32"/>
<dbReference type="GO" id="GO:0000460">
    <property type="term" value="P:maturation of 5.8S rRNA"/>
    <property type="evidence" value="ECO:0007669"/>
    <property type="project" value="TreeGrafter"/>
</dbReference>
<organism evidence="3 4">
    <name type="scientific">Anser brachyrhynchus</name>
    <name type="common">Pink-footed goose</name>
    <dbReference type="NCBI Taxonomy" id="132585"/>
    <lineage>
        <taxon>Eukaryota</taxon>
        <taxon>Metazoa</taxon>
        <taxon>Chordata</taxon>
        <taxon>Craniata</taxon>
        <taxon>Vertebrata</taxon>
        <taxon>Euteleostomi</taxon>
        <taxon>Archelosauria</taxon>
        <taxon>Archosauria</taxon>
        <taxon>Dinosauria</taxon>
        <taxon>Saurischia</taxon>
        <taxon>Theropoda</taxon>
        <taxon>Coelurosauria</taxon>
        <taxon>Aves</taxon>
        <taxon>Neognathae</taxon>
        <taxon>Galloanserae</taxon>
        <taxon>Anseriformes</taxon>
        <taxon>Anatidae</taxon>
        <taxon>Anserinae</taxon>
        <taxon>Anser</taxon>
    </lineage>
</organism>
<evidence type="ECO:0000256" key="1">
    <source>
        <dbReference type="SAM" id="Coils"/>
    </source>
</evidence>
<accession>A0A8B9HZ32</accession>
<dbReference type="GO" id="GO:0030687">
    <property type="term" value="C:preribosome, large subunit precursor"/>
    <property type="evidence" value="ECO:0007669"/>
    <property type="project" value="TreeGrafter"/>
</dbReference>
<feature type="compositionally biased region" description="Gly residues" evidence="2">
    <location>
        <begin position="114"/>
        <end position="132"/>
    </location>
</feature>
<sequence length="683" mass="76965">MCSLNLPCLSLTPFPRVLSLVTKENRSASLVTREDRSAREQAIKTNKQAKNKQKTTPQSPQPSALPPPLGSRKRRAPPRAGAAEAGRGARGGRRHGGRAAVAVRDPQAAEAAADGGGVEGQGGVGPGDGGAVLRGRPAAAGGAGSGLGLEEPVWPQNASCSGLYCRTDSLQGSGFIWQTEVTRAHPVLWSGPCKVDIPIWVVDLRHELTHGKLPRLALCRKGCDVVLDWLRKTYWSRQLGNNLCEESEEEEEEEEEEEQEAMEANTELDNDTWEVQTPQHEACQKHKEFHEKVRDVLISYKDEQFRVMQTVQSVSKSRELWSNSSSEVDWILAQIKDLMQENRETVAEVLLSDGFLIPTVDCLKMLNIKYEANKEVWQFRIPQTFYCFWQPLLTGLLSRSFTQTLIDKMFMKLKECSDSSELRPQFLINWISEMLTSIARVNSGKKRRRGNKRVYVKELFLQKVPLQWIRLTENCLEAPCWATPHLLQLILTSMRPRLPRSSRKNLLYLTSIYTEGGGPLSSPGLLSNYSEQPIYTIESLQWRARQENQVKNEGQAAENQEDVLEKDDGLEEVEEEEEEMVTETNHLEGLAHSDNVVAIAEKKAALQGSAWQITGDEIQWKDFPLGKLPGQTDDPDGLMLDNYSMMSLLDQPVRDEWKSPNTKFITWLHEVVTQWIRVVSVRV</sequence>
<dbReference type="PANTHER" id="PTHR15002:SF0">
    <property type="entry name" value="RIBOSOMAL BIOGENESIS PROTEIN LAS1L"/>
    <property type="match status" value="1"/>
</dbReference>
<dbReference type="Pfam" id="PF04031">
    <property type="entry name" value="Las1"/>
    <property type="match status" value="1"/>
</dbReference>
<evidence type="ECO:0000313" key="4">
    <source>
        <dbReference type="Proteomes" id="UP000694426"/>
    </source>
</evidence>
<keyword evidence="4" id="KW-1185">Reference proteome</keyword>
<feature type="region of interest" description="Disordered" evidence="2">
    <location>
        <begin position="31"/>
        <end position="148"/>
    </location>
</feature>
<proteinExistence type="predicted"/>
<dbReference type="InterPro" id="IPR007174">
    <property type="entry name" value="Las1"/>
</dbReference>
<feature type="coiled-coil region" evidence="1">
    <location>
        <begin position="237"/>
        <end position="271"/>
    </location>
</feature>
<reference evidence="3" key="2">
    <citation type="submission" date="2025-09" db="UniProtKB">
        <authorList>
            <consortium name="Ensembl"/>
        </authorList>
    </citation>
    <scope>IDENTIFICATION</scope>
</reference>
<feature type="compositionally biased region" description="Low complexity" evidence="2">
    <location>
        <begin position="98"/>
        <end position="113"/>
    </location>
</feature>